<evidence type="ECO:0000256" key="1">
    <source>
        <dbReference type="SAM" id="Phobius"/>
    </source>
</evidence>
<keyword evidence="1" id="KW-0812">Transmembrane</keyword>
<evidence type="ECO:0000313" key="3">
    <source>
        <dbReference type="Proteomes" id="UP001595828"/>
    </source>
</evidence>
<accession>A0ABV8RNW7</accession>
<keyword evidence="1" id="KW-1133">Transmembrane helix</keyword>
<evidence type="ECO:0000313" key="2">
    <source>
        <dbReference type="EMBL" id="MFC4294250.1"/>
    </source>
</evidence>
<keyword evidence="3" id="KW-1185">Reference proteome</keyword>
<protein>
    <recommendedName>
        <fullName evidence="4">DUF2391 family protein</fullName>
    </recommendedName>
</protein>
<feature type="transmembrane region" description="Helical" evidence="1">
    <location>
        <begin position="92"/>
        <end position="111"/>
    </location>
</feature>
<evidence type="ECO:0008006" key="4">
    <source>
        <dbReference type="Google" id="ProtNLM"/>
    </source>
</evidence>
<gene>
    <name evidence="2" type="ORF">ACFO0A_04170</name>
</gene>
<organism evidence="2 3">
    <name type="scientific">Novosphingobium tardum</name>
    <dbReference type="NCBI Taxonomy" id="1538021"/>
    <lineage>
        <taxon>Bacteria</taxon>
        <taxon>Pseudomonadati</taxon>
        <taxon>Pseudomonadota</taxon>
        <taxon>Alphaproteobacteria</taxon>
        <taxon>Sphingomonadales</taxon>
        <taxon>Sphingomonadaceae</taxon>
        <taxon>Novosphingobium</taxon>
    </lineage>
</organism>
<name>A0ABV8RNW7_9SPHN</name>
<feature type="transmembrane region" description="Helical" evidence="1">
    <location>
        <begin position="21"/>
        <end position="39"/>
    </location>
</feature>
<keyword evidence="1" id="KW-0472">Membrane</keyword>
<sequence>MVDSGSSAEVAERLGRRRARLFPVLGIFLLIQQSAYFGHGGGERIVDHVRVGAWVVMSAVVLFVLTTGGFWFRGSELRAMLNDESTRANRAAALELGFVLAMATGIVLYVAQGAWQLTVGESIHLIVTAGLFAALLRFSSLERRGLG</sequence>
<dbReference type="Proteomes" id="UP001595828">
    <property type="component" value="Unassembled WGS sequence"/>
</dbReference>
<proteinExistence type="predicted"/>
<comment type="caution">
    <text evidence="2">The sequence shown here is derived from an EMBL/GenBank/DDBJ whole genome shotgun (WGS) entry which is preliminary data.</text>
</comment>
<feature type="transmembrane region" description="Helical" evidence="1">
    <location>
        <begin position="51"/>
        <end position="72"/>
    </location>
</feature>
<feature type="transmembrane region" description="Helical" evidence="1">
    <location>
        <begin position="123"/>
        <end position="141"/>
    </location>
</feature>
<dbReference type="EMBL" id="JBHSDR010000003">
    <property type="protein sequence ID" value="MFC4294250.1"/>
    <property type="molecule type" value="Genomic_DNA"/>
</dbReference>
<dbReference type="RefSeq" id="WP_379537709.1">
    <property type="nucleotide sequence ID" value="NZ_JBHSDR010000003.1"/>
</dbReference>
<reference evidence="3" key="1">
    <citation type="journal article" date="2019" name="Int. J. Syst. Evol. Microbiol.">
        <title>The Global Catalogue of Microorganisms (GCM) 10K type strain sequencing project: providing services to taxonomists for standard genome sequencing and annotation.</title>
        <authorList>
            <consortium name="The Broad Institute Genomics Platform"/>
            <consortium name="The Broad Institute Genome Sequencing Center for Infectious Disease"/>
            <person name="Wu L."/>
            <person name="Ma J."/>
        </authorList>
    </citation>
    <scope>NUCLEOTIDE SEQUENCE [LARGE SCALE GENOMIC DNA]</scope>
    <source>
        <strain evidence="3">CGMCC 1.12989</strain>
    </source>
</reference>